<dbReference type="Pfam" id="PF08282">
    <property type="entry name" value="Hydrolase_3"/>
    <property type="match status" value="1"/>
</dbReference>
<evidence type="ECO:0000256" key="6">
    <source>
        <dbReference type="ARBA" id="ARBA00020092"/>
    </source>
</evidence>
<dbReference type="KEGG" id="mbac:BN1209_0128"/>
<dbReference type="SFLD" id="SFLDS00003">
    <property type="entry name" value="Haloacid_Dehalogenase"/>
    <property type="match status" value="1"/>
</dbReference>
<name>A0A0B7IVU7_9PROT</name>
<dbReference type="PANTHER" id="PTHR21485">
    <property type="entry name" value="HAD SUPERFAMILY MEMBERS CMAS AND KDSC"/>
    <property type="match status" value="1"/>
</dbReference>
<dbReference type="NCBIfam" id="TIGR01662">
    <property type="entry name" value="HAD-SF-IIIA"/>
    <property type="match status" value="1"/>
</dbReference>
<dbReference type="InterPro" id="IPR023214">
    <property type="entry name" value="HAD_sf"/>
</dbReference>
<gene>
    <name evidence="12" type="primary">kdsC</name>
    <name evidence="12" type="ORF">BN1209_0128</name>
</gene>
<dbReference type="SFLD" id="SFLDG01136">
    <property type="entry name" value="C1.6:_Phosphoserine_Phosphatas"/>
    <property type="match status" value="1"/>
</dbReference>
<evidence type="ECO:0000256" key="3">
    <source>
        <dbReference type="ARBA" id="ARBA00005893"/>
    </source>
</evidence>
<organism evidence="12 13">
    <name type="scientific">Candidatus Methylopumilus turicensis</name>
    <dbReference type="NCBI Taxonomy" id="1581680"/>
    <lineage>
        <taxon>Bacteria</taxon>
        <taxon>Pseudomonadati</taxon>
        <taxon>Pseudomonadota</taxon>
        <taxon>Betaproteobacteria</taxon>
        <taxon>Nitrosomonadales</taxon>
        <taxon>Methylophilaceae</taxon>
        <taxon>Candidatus Methylopumilus</taxon>
    </lineage>
</organism>
<dbReference type="EMBL" id="LN794158">
    <property type="protein sequence ID" value="CEN55182.1"/>
    <property type="molecule type" value="Genomic_DNA"/>
</dbReference>
<keyword evidence="8 12" id="KW-0378">Hydrolase</keyword>
<dbReference type="EC" id="3.1.3.45" evidence="5"/>
<evidence type="ECO:0000313" key="13">
    <source>
        <dbReference type="Proteomes" id="UP000056322"/>
    </source>
</evidence>
<comment type="similarity">
    <text evidence="3">Belongs to the KdsC family.</text>
</comment>
<feature type="binding site" evidence="11">
    <location>
        <position position="115"/>
    </location>
    <ligand>
        <name>Mg(2+)</name>
        <dbReference type="ChEBI" id="CHEBI:18420"/>
    </ligand>
</feature>
<proteinExistence type="inferred from homology"/>
<dbReference type="PIRSF" id="PIRSF006118">
    <property type="entry name" value="KDO8-P_Ptase"/>
    <property type="match status" value="1"/>
</dbReference>
<dbReference type="PANTHER" id="PTHR21485:SF3">
    <property type="entry name" value="N-ACYLNEURAMINATE CYTIDYLYLTRANSFERASE"/>
    <property type="match status" value="1"/>
</dbReference>
<dbReference type="InterPro" id="IPR036412">
    <property type="entry name" value="HAD-like_sf"/>
</dbReference>
<comment type="cofactor">
    <cofactor evidence="2 11">
        <name>Mg(2+)</name>
        <dbReference type="ChEBI" id="CHEBI:18420"/>
    </cofactor>
</comment>
<dbReference type="HOGENOM" id="CLU_106694_0_1_4"/>
<dbReference type="InterPro" id="IPR050793">
    <property type="entry name" value="CMP-NeuNAc_synthase"/>
</dbReference>
<sequence>MALTDNISIEERAKKIKVVIFDVDGVMTNGGLMLGDDGLEYKNFHSQDGLGLKLLHNTGLKMAIVTGRTSNVVTKRAENIKITHIYQGVEDKLEAFNEILKDLNVTAEECMFMGDDVIDLPPMRRAGLAVTVPHAMPLVKEYAHYITTREAGHGAVRELCELLMKAQGTFDGQMAKFLK</sequence>
<evidence type="ECO:0000256" key="10">
    <source>
        <dbReference type="ARBA" id="ARBA00031051"/>
    </source>
</evidence>
<dbReference type="InterPro" id="IPR006549">
    <property type="entry name" value="HAD-SF_hydro_IIIA"/>
</dbReference>
<evidence type="ECO:0000256" key="8">
    <source>
        <dbReference type="ARBA" id="ARBA00022801"/>
    </source>
</evidence>
<evidence type="ECO:0000256" key="4">
    <source>
        <dbReference type="ARBA" id="ARBA00011881"/>
    </source>
</evidence>
<reference evidence="13" key="1">
    <citation type="submission" date="2014-12" db="EMBL/GenBank/DDBJ databases">
        <authorList>
            <person name="Salcher M.M."/>
        </authorList>
    </citation>
    <scope>NUCLEOTIDE SEQUENCE [LARGE SCALE GENOMIC DNA]</scope>
    <source>
        <strain evidence="13">MMS-10A-171</strain>
    </source>
</reference>
<comment type="catalytic activity">
    <reaction evidence="1">
        <text>3-deoxy-alpha-D-manno-2-octulosonate-8-phosphate + H2O = 3-deoxy-alpha-D-manno-oct-2-ulosonate + phosphate</text>
        <dbReference type="Rhea" id="RHEA:11500"/>
        <dbReference type="ChEBI" id="CHEBI:15377"/>
        <dbReference type="ChEBI" id="CHEBI:43474"/>
        <dbReference type="ChEBI" id="CHEBI:85985"/>
        <dbReference type="ChEBI" id="CHEBI:85986"/>
        <dbReference type="EC" id="3.1.3.45"/>
    </reaction>
</comment>
<comment type="subunit">
    <text evidence="4">Homotetramer.</text>
</comment>
<dbReference type="FunFam" id="3.40.50.1000:FF:000029">
    <property type="entry name" value="3-deoxy-D-manno-octulosonate 8-phosphate phosphatase KdsC"/>
    <property type="match status" value="1"/>
</dbReference>
<evidence type="ECO:0000256" key="2">
    <source>
        <dbReference type="ARBA" id="ARBA00001946"/>
    </source>
</evidence>
<keyword evidence="7 11" id="KW-0479">Metal-binding</keyword>
<protein>
    <recommendedName>
        <fullName evidence="6">3-deoxy-D-manno-octulosonate 8-phosphate phosphatase KdsC</fullName>
        <ecNumber evidence="5">3.1.3.45</ecNumber>
    </recommendedName>
    <alternativeName>
        <fullName evidence="10">KDO 8-P phosphatase</fullName>
    </alternativeName>
</protein>
<evidence type="ECO:0000256" key="11">
    <source>
        <dbReference type="PIRSR" id="PIRSR006118-2"/>
    </source>
</evidence>
<dbReference type="Gene3D" id="3.40.50.1000">
    <property type="entry name" value="HAD superfamily/HAD-like"/>
    <property type="match status" value="1"/>
</dbReference>
<keyword evidence="9 11" id="KW-0460">Magnesium</keyword>
<evidence type="ECO:0000256" key="9">
    <source>
        <dbReference type="ARBA" id="ARBA00022842"/>
    </source>
</evidence>
<accession>A0A0B7IVU7</accession>
<feature type="binding site" evidence="11">
    <location>
        <position position="24"/>
    </location>
    <ligand>
        <name>substrate</name>
    </ligand>
</feature>
<dbReference type="GO" id="GO:0046872">
    <property type="term" value="F:metal ion binding"/>
    <property type="evidence" value="ECO:0007669"/>
    <property type="project" value="UniProtKB-KW"/>
</dbReference>
<evidence type="ECO:0000256" key="1">
    <source>
        <dbReference type="ARBA" id="ARBA00000898"/>
    </source>
</evidence>
<dbReference type="SFLD" id="SFLDG01138">
    <property type="entry name" value="C1.6.2:_Deoxy-d-mannose-octulo"/>
    <property type="match status" value="1"/>
</dbReference>
<dbReference type="CDD" id="cd01630">
    <property type="entry name" value="HAD_KDO-like"/>
    <property type="match status" value="1"/>
</dbReference>
<dbReference type="GO" id="GO:0008781">
    <property type="term" value="F:N-acylneuraminate cytidylyltransferase activity"/>
    <property type="evidence" value="ECO:0007669"/>
    <property type="project" value="TreeGrafter"/>
</dbReference>
<dbReference type="GO" id="GO:0019143">
    <property type="term" value="F:3-deoxy-manno-octulosonate-8-phosphatase activity"/>
    <property type="evidence" value="ECO:0007669"/>
    <property type="project" value="UniProtKB-EC"/>
</dbReference>
<dbReference type="AlphaFoldDB" id="A0A0B7IVU7"/>
<dbReference type="SUPFAM" id="SSF56784">
    <property type="entry name" value="HAD-like"/>
    <property type="match status" value="1"/>
</dbReference>
<evidence type="ECO:0000313" key="12">
    <source>
        <dbReference type="EMBL" id="CEN55182.1"/>
    </source>
</evidence>
<evidence type="ECO:0000256" key="7">
    <source>
        <dbReference type="ARBA" id="ARBA00022723"/>
    </source>
</evidence>
<feature type="binding site" evidence="11">
    <location>
        <position position="22"/>
    </location>
    <ligand>
        <name>Mg(2+)</name>
        <dbReference type="ChEBI" id="CHEBI:18420"/>
    </ligand>
</feature>
<dbReference type="STRING" id="1581680.BN1209_0128"/>
<dbReference type="NCBIfam" id="TIGR01670">
    <property type="entry name" value="KdsC-phosphatas"/>
    <property type="match status" value="1"/>
</dbReference>
<evidence type="ECO:0000256" key="5">
    <source>
        <dbReference type="ARBA" id="ARBA00013066"/>
    </source>
</evidence>
<dbReference type="Proteomes" id="UP000056322">
    <property type="component" value="Chromosome 1"/>
</dbReference>
<dbReference type="InterPro" id="IPR010023">
    <property type="entry name" value="KdsC_fam"/>
</dbReference>
<keyword evidence="13" id="KW-1185">Reference proteome</keyword>